<protein>
    <submittedName>
        <fullName evidence="1">Phage associated protein</fullName>
    </submittedName>
</protein>
<sequence length="178" mass="20183">MLNAYDVADFFLSPLKKRTGSKSPISNFKNSCITHKATPLPYLTAPVCRKYRTLAARSGSPLHLPHLQKYGGSPLPAAHIEPDKYADEELVVLNRVRKEQGCYTAWALRNKTHQEAPWIQTRQGEVIGIALMGEYFRHALPQTDYNFNLEKLKTAVEDSFVSVPHFNGADDLEKWLEQ</sequence>
<dbReference type="AlphaFoldDB" id="A0A378VVX0"/>
<dbReference type="EMBL" id="UGRI01000001">
    <property type="protein sequence ID" value="SUA20844.1"/>
    <property type="molecule type" value="Genomic_DNA"/>
</dbReference>
<accession>A0A378VVX0</accession>
<reference evidence="1" key="1">
    <citation type="submission" date="2018-06" db="EMBL/GenBank/DDBJ databases">
        <authorList>
            <consortium name="Pathogen Informatics"/>
            <person name="Doyle S."/>
        </authorList>
    </citation>
    <scope>NUCLEOTIDE SEQUENCE [LARGE SCALE GENOMIC DNA]</scope>
    <source>
        <strain evidence="1">NCTC11421</strain>
    </source>
</reference>
<gene>
    <name evidence="1" type="ORF">NCTC11421_00949</name>
</gene>
<proteinExistence type="predicted"/>
<name>A0A378VVX0_NEIGO</name>
<evidence type="ECO:0000313" key="1">
    <source>
        <dbReference type="EMBL" id="SUA20844.1"/>
    </source>
</evidence>
<organism evidence="1">
    <name type="scientific">Neisseria gonorrhoeae</name>
    <dbReference type="NCBI Taxonomy" id="485"/>
    <lineage>
        <taxon>Bacteria</taxon>
        <taxon>Pseudomonadati</taxon>
        <taxon>Pseudomonadota</taxon>
        <taxon>Betaproteobacteria</taxon>
        <taxon>Neisseriales</taxon>
        <taxon>Neisseriaceae</taxon>
        <taxon>Neisseria</taxon>
    </lineage>
</organism>